<name>A0ABV0J0J9_9NEIS</name>
<gene>
    <name evidence="1" type="ORF">ABI908_23490</name>
</gene>
<keyword evidence="2" id="KW-1185">Reference proteome</keyword>
<dbReference type="RefSeq" id="WP_199153537.1">
    <property type="nucleotide sequence ID" value="NZ_JBDXMI010000006.1"/>
</dbReference>
<dbReference type="InterPro" id="IPR006487">
    <property type="entry name" value="Phage_lambda_L"/>
</dbReference>
<dbReference type="Proteomes" id="UP001462502">
    <property type="component" value="Unassembled WGS sequence"/>
</dbReference>
<accession>A0ABV0J0J9</accession>
<sequence length="209" mass="22656">MKEISIASAIEKSKVASEAAYLLFVEIFVPDKATGEIIETIRIVNNTDDLTFNGARYSALQFDLDVKQEAGGLPAITLSIRDPKGVIRAYMEQYQGGVDFTVAIHAAFSSALDAPPDTSEFFMVTSASAPSYGAVFVLGAENPLSQPFPRRRMRRDYCAWRYKGAECKYQGGMPTCDYTLKGPNGCAAHGNTINFGGAPGINNSGIRYN</sequence>
<evidence type="ECO:0000313" key="2">
    <source>
        <dbReference type="Proteomes" id="UP001462502"/>
    </source>
</evidence>
<evidence type="ECO:0000313" key="1">
    <source>
        <dbReference type="EMBL" id="MEO9387061.1"/>
    </source>
</evidence>
<proteinExistence type="predicted"/>
<protein>
    <submittedName>
        <fullName evidence="1">DUF1833 family protein</fullName>
    </submittedName>
</protein>
<comment type="caution">
    <text evidence="1">The sequence shown here is derived from an EMBL/GenBank/DDBJ whole genome shotgun (WGS) entry which is preliminary data.</text>
</comment>
<dbReference type="Pfam" id="PF05100">
    <property type="entry name" value="Phage_tail_L"/>
    <property type="match status" value="1"/>
</dbReference>
<dbReference type="EMBL" id="JBDXMI010000006">
    <property type="protein sequence ID" value="MEO9387061.1"/>
    <property type="molecule type" value="Genomic_DNA"/>
</dbReference>
<organism evidence="1 2">
    <name type="scientific">Chromobacterium phragmitis</name>
    <dbReference type="NCBI Taxonomy" id="2202141"/>
    <lineage>
        <taxon>Bacteria</taxon>
        <taxon>Pseudomonadati</taxon>
        <taxon>Pseudomonadota</taxon>
        <taxon>Betaproteobacteria</taxon>
        <taxon>Neisseriales</taxon>
        <taxon>Chromobacteriaceae</taxon>
        <taxon>Chromobacterium</taxon>
    </lineage>
</organism>
<reference evidence="1 2" key="1">
    <citation type="submission" date="2024-05" db="EMBL/GenBank/DDBJ databases">
        <authorList>
            <person name="De Oliveira J.P."/>
            <person name="Noriler S.A."/>
            <person name="De Oliveira A.G."/>
            <person name="Sipoli D.S."/>
        </authorList>
    </citation>
    <scope>NUCLEOTIDE SEQUENCE [LARGE SCALE GENOMIC DNA]</scope>
    <source>
        <strain evidence="1 2">LABIM192</strain>
    </source>
</reference>